<dbReference type="AlphaFoldDB" id="T1FB81"/>
<reference evidence="3" key="1">
    <citation type="submission" date="2012-12" db="EMBL/GenBank/DDBJ databases">
        <authorList>
            <person name="Hellsten U."/>
            <person name="Grimwood J."/>
            <person name="Chapman J.A."/>
            <person name="Shapiro H."/>
            <person name="Aerts A."/>
            <person name="Otillar R.P."/>
            <person name="Terry A.Y."/>
            <person name="Boore J.L."/>
            <person name="Simakov O."/>
            <person name="Marletaz F."/>
            <person name="Cho S.-J."/>
            <person name="Edsinger-Gonzales E."/>
            <person name="Havlak P."/>
            <person name="Kuo D.-H."/>
            <person name="Larsson T."/>
            <person name="Lv J."/>
            <person name="Arendt D."/>
            <person name="Savage R."/>
            <person name="Osoegawa K."/>
            <person name="de Jong P."/>
            <person name="Lindberg D.R."/>
            <person name="Seaver E.C."/>
            <person name="Weisblat D.A."/>
            <person name="Putnam N.H."/>
            <person name="Grigoriev I.V."/>
            <person name="Rokhsar D.S."/>
        </authorList>
    </citation>
    <scope>NUCLEOTIDE SEQUENCE</scope>
</reference>
<dbReference type="CTD" id="20206080"/>
<organism evidence="2 3">
    <name type="scientific">Helobdella robusta</name>
    <name type="common">Californian leech</name>
    <dbReference type="NCBI Taxonomy" id="6412"/>
    <lineage>
        <taxon>Eukaryota</taxon>
        <taxon>Metazoa</taxon>
        <taxon>Spiralia</taxon>
        <taxon>Lophotrochozoa</taxon>
        <taxon>Annelida</taxon>
        <taxon>Clitellata</taxon>
        <taxon>Hirudinea</taxon>
        <taxon>Rhynchobdellida</taxon>
        <taxon>Glossiphoniidae</taxon>
        <taxon>Helobdella</taxon>
    </lineage>
</organism>
<gene>
    <name evidence="2" type="primary">20206080</name>
    <name evidence="1" type="ORF">HELRODRAFT_177097</name>
</gene>
<evidence type="ECO:0000313" key="3">
    <source>
        <dbReference type="Proteomes" id="UP000015101"/>
    </source>
</evidence>
<dbReference type="InParanoid" id="T1FB81"/>
<dbReference type="EMBL" id="KB097182">
    <property type="protein sequence ID" value="ESN98220.1"/>
    <property type="molecule type" value="Genomic_DNA"/>
</dbReference>
<protein>
    <recommendedName>
        <fullName evidence="4">DDE-1 domain-containing protein</fullName>
    </recommendedName>
</protein>
<dbReference type="KEGG" id="hro:HELRODRAFT_177097"/>
<dbReference type="PANTHER" id="PTHR46113">
    <property type="entry name" value="SNAC DOMAIN-CONTAINING PROTEIN"/>
    <property type="match status" value="1"/>
</dbReference>
<dbReference type="EMBL" id="AMQM01005936">
    <property type="status" value="NOT_ANNOTATED_CDS"/>
    <property type="molecule type" value="Genomic_DNA"/>
</dbReference>
<reference evidence="1 3" key="2">
    <citation type="journal article" date="2013" name="Nature">
        <title>Insights into bilaterian evolution from three spiralian genomes.</title>
        <authorList>
            <person name="Simakov O."/>
            <person name="Marletaz F."/>
            <person name="Cho S.J."/>
            <person name="Edsinger-Gonzales E."/>
            <person name="Havlak P."/>
            <person name="Hellsten U."/>
            <person name="Kuo D.H."/>
            <person name="Larsson T."/>
            <person name="Lv J."/>
            <person name="Arendt D."/>
            <person name="Savage R."/>
            <person name="Osoegawa K."/>
            <person name="de Jong P."/>
            <person name="Grimwood J."/>
            <person name="Chapman J.A."/>
            <person name="Shapiro H."/>
            <person name="Aerts A."/>
            <person name="Otillar R.P."/>
            <person name="Terry A.Y."/>
            <person name="Boore J.L."/>
            <person name="Grigoriev I.V."/>
            <person name="Lindberg D.R."/>
            <person name="Seaver E.C."/>
            <person name="Weisblat D.A."/>
            <person name="Putnam N.H."/>
            <person name="Rokhsar D.S."/>
        </authorList>
    </citation>
    <scope>NUCLEOTIDE SEQUENCE</scope>
</reference>
<evidence type="ECO:0000313" key="2">
    <source>
        <dbReference type="EnsemblMetazoa" id="HelroP177097"/>
    </source>
</evidence>
<dbReference type="EnsemblMetazoa" id="HelroT177097">
    <property type="protein sequence ID" value="HelroP177097"/>
    <property type="gene ID" value="HelroG177097"/>
</dbReference>
<dbReference type="GeneID" id="20206080"/>
<sequence>MLNKENVERVAVLISCGEEEELIGVPLLENGAGSTIAKSVYSEHGKWGALDKIQAMSFDTTAVNTGRIKVHHPRSDYKGLINLCLIFLERFPSENIVFAAPSAFHHARIMGNNEEYLMSKKIVDGLKVTNDTAKRGVKLITGLGWFRLFMKRHPSLSIRSPETCSLSRTTSFNRHNIGQFYKNLENSLENPSLLILDNHESHLSLPVIDLAKMKIFYRVLFQIVRILLLVDLVHLIICLDPALDKPCPVSVYPDPTLSGPCPSVSDHLDPTHNKFSSTSSYTGQLAPVTFLTPEQFKGYSKAGNRKTNNIGR</sequence>
<proteinExistence type="predicted"/>
<dbReference type="RefSeq" id="XP_009023566.1">
    <property type="nucleotide sequence ID" value="XM_009025318.1"/>
</dbReference>
<dbReference type="HOGENOM" id="CLU_892201_0_0_1"/>
<name>T1FB81_HELRO</name>
<evidence type="ECO:0008006" key="4">
    <source>
        <dbReference type="Google" id="ProtNLM"/>
    </source>
</evidence>
<reference evidence="2" key="3">
    <citation type="submission" date="2015-06" db="UniProtKB">
        <authorList>
            <consortium name="EnsemblMetazoa"/>
        </authorList>
    </citation>
    <scope>IDENTIFICATION</scope>
</reference>
<evidence type="ECO:0000313" key="1">
    <source>
        <dbReference type="EMBL" id="ESN98220.1"/>
    </source>
</evidence>
<accession>T1FB81</accession>
<keyword evidence="3" id="KW-1185">Reference proteome</keyword>
<dbReference type="Proteomes" id="UP000015101">
    <property type="component" value="Unassembled WGS sequence"/>
</dbReference>
<dbReference type="PANTHER" id="PTHR46113:SF1">
    <property type="entry name" value="PEPTIDASE M17 LEUCYL AMINOPEPTIDASE N-TERMINAL DOMAIN-CONTAINING PROTEIN"/>
    <property type="match status" value="1"/>
</dbReference>